<organism evidence="2 3">
    <name type="scientific">Aspergillus caelatus</name>
    <dbReference type="NCBI Taxonomy" id="61420"/>
    <lineage>
        <taxon>Eukaryota</taxon>
        <taxon>Fungi</taxon>
        <taxon>Dikarya</taxon>
        <taxon>Ascomycota</taxon>
        <taxon>Pezizomycotina</taxon>
        <taxon>Eurotiomycetes</taxon>
        <taxon>Eurotiomycetidae</taxon>
        <taxon>Eurotiales</taxon>
        <taxon>Aspergillaceae</taxon>
        <taxon>Aspergillus</taxon>
        <taxon>Aspergillus subgen. Circumdati</taxon>
    </lineage>
</organism>
<keyword evidence="1" id="KW-0732">Signal</keyword>
<dbReference type="GeneID" id="43657544"/>
<feature type="signal peptide" evidence="1">
    <location>
        <begin position="1"/>
        <end position="18"/>
    </location>
</feature>
<keyword evidence="3" id="KW-1185">Reference proteome</keyword>
<feature type="chain" id="PRO_5025054714" evidence="1">
    <location>
        <begin position="19"/>
        <end position="275"/>
    </location>
</feature>
<dbReference type="Gene3D" id="2.170.15.10">
    <property type="entry name" value="Proaerolysin, chain A, domain 3"/>
    <property type="match status" value="1"/>
</dbReference>
<dbReference type="RefSeq" id="XP_031924416.1">
    <property type="nucleotide sequence ID" value="XM_032073098.1"/>
</dbReference>
<reference evidence="2 3" key="1">
    <citation type="submission" date="2019-04" db="EMBL/GenBank/DDBJ databases">
        <title>Friends and foes A comparative genomics studyof 23 Aspergillus species from section Flavi.</title>
        <authorList>
            <consortium name="DOE Joint Genome Institute"/>
            <person name="Kjaerbolling I."/>
            <person name="Vesth T."/>
            <person name="Frisvad J.C."/>
            <person name="Nybo J.L."/>
            <person name="Theobald S."/>
            <person name="Kildgaard S."/>
            <person name="Isbrandt T."/>
            <person name="Kuo A."/>
            <person name="Sato A."/>
            <person name="Lyhne E.K."/>
            <person name="Kogle M.E."/>
            <person name="Wiebenga A."/>
            <person name="Kun R.S."/>
            <person name="Lubbers R.J."/>
            <person name="Makela M.R."/>
            <person name="Barry K."/>
            <person name="Chovatia M."/>
            <person name="Clum A."/>
            <person name="Daum C."/>
            <person name="Haridas S."/>
            <person name="He G."/>
            <person name="LaButti K."/>
            <person name="Lipzen A."/>
            <person name="Mondo S."/>
            <person name="Riley R."/>
            <person name="Salamov A."/>
            <person name="Simmons B.A."/>
            <person name="Magnuson J.K."/>
            <person name="Henrissat B."/>
            <person name="Mortensen U.H."/>
            <person name="Larsen T.O."/>
            <person name="Devries R.P."/>
            <person name="Grigoriev I.V."/>
            <person name="Machida M."/>
            <person name="Baker S.E."/>
            <person name="Andersen M.R."/>
        </authorList>
    </citation>
    <scope>NUCLEOTIDE SEQUENCE [LARGE SCALE GENOMIC DNA]</scope>
    <source>
        <strain evidence="2 3">CBS 763.97</strain>
    </source>
</reference>
<sequence>MIPAVLVSALFFTARAYSVEVDRVDRVAADQIISQLESNIKLDSKNKPYNQAEKYWEPTCIEQWGGCNNIGKYRRTYLESADTISVTYEVSLEESMINADPVANKLVLRNSTWITQSSTKGWTIGAKLSGTVGKEGKGSVGGEISAQYSDSNTNEKKETREVSYEMTCQPHHECRFETWTFHVKATGLCQWFPMLDCAGEVAVCDTWPWNENTCQQFLDVRDQCPAKANRPQELCEVITPLYEAGGKPFSKVVTVSIPLNGTKRSELGPEYQVIL</sequence>
<dbReference type="OrthoDB" id="4481939at2759"/>
<dbReference type="EMBL" id="ML737739">
    <property type="protein sequence ID" value="KAE8361335.1"/>
    <property type="molecule type" value="Genomic_DNA"/>
</dbReference>
<dbReference type="AlphaFoldDB" id="A0A5N6ZVA2"/>
<accession>A0A5N6ZVA2</accession>
<name>A0A5N6ZVA2_9EURO</name>
<proteinExistence type="predicted"/>
<evidence type="ECO:0000313" key="2">
    <source>
        <dbReference type="EMBL" id="KAE8361335.1"/>
    </source>
</evidence>
<evidence type="ECO:0000313" key="3">
    <source>
        <dbReference type="Proteomes" id="UP000326268"/>
    </source>
</evidence>
<gene>
    <name evidence="2" type="ORF">BDV27DRAFT_160801</name>
</gene>
<dbReference type="SUPFAM" id="SSF56973">
    <property type="entry name" value="Aerolisin/ETX pore-forming domain"/>
    <property type="match status" value="1"/>
</dbReference>
<evidence type="ECO:0000256" key="1">
    <source>
        <dbReference type="SAM" id="SignalP"/>
    </source>
</evidence>
<dbReference type="Proteomes" id="UP000326268">
    <property type="component" value="Unassembled WGS sequence"/>
</dbReference>
<protein>
    <submittedName>
        <fullName evidence="2">Uncharacterized protein</fullName>
    </submittedName>
</protein>